<feature type="compositionally biased region" description="Polar residues" evidence="1">
    <location>
        <begin position="67"/>
        <end position="80"/>
    </location>
</feature>
<protein>
    <submittedName>
        <fullName evidence="2">Uncharacterized protein</fullName>
    </submittedName>
</protein>
<dbReference type="EMBL" id="JAULSU010000002">
    <property type="protein sequence ID" value="KAK0625802.1"/>
    <property type="molecule type" value="Genomic_DNA"/>
</dbReference>
<proteinExistence type="predicted"/>
<dbReference type="SUPFAM" id="SSF75304">
    <property type="entry name" value="Amidase signature (AS) enzymes"/>
    <property type="match status" value="1"/>
</dbReference>
<organism evidence="2 3">
    <name type="scientific">Immersiella caudata</name>
    <dbReference type="NCBI Taxonomy" id="314043"/>
    <lineage>
        <taxon>Eukaryota</taxon>
        <taxon>Fungi</taxon>
        <taxon>Dikarya</taxon>
        <taxon>Ascomycota</taxon>
        <taxon>Pezizomycotina</taxon>
        <taxon>Sordariomycetes</taxon>
        <taxon>Sordariomycetidae</taxon>
        <taxon>Sordariales</taxon>
        <taxon>Lasiosphaeriaceae</taxon>
        <taxon>Immersiella</taxon>
    </lineage>
</organism>
<evidence type="ECO:0000313" key="2">
    <source>
        <dbReference type="EMBL" id="KAK0625802.1"/>
    </source>
</evidence>
<accession>A0AA39X1X9</accession>
<evidence type="ECO:0000313" key="3">
    <source>
        <dbReference type="Proteomes" id="UP001175000"/>
    </source>
</evidence>
<comment type="caution">
    <text evidence="2">The sequence shown here is derived from an EMBL/GenBank/DDBJ whole genome shotgun (WGS) entry which is preliminary data.</text>
</comment>
<sequence>MGYYSEKMTVMKGDDGLVGKAPNAPFAILFTGRKFSEEKLIACAYAFEQATRKAAEAPSRLVMRPSTDLTPSIAQEDSRT</sequence>
<gene>
    <name evidence="2" type="ORF">B0T14DRAFT_561767</name>
</gene>
<dbReference type="InterPro" id="IPR036928">
    <property type="entry name" value="AS_sf"/>
</dbReference>
<dbReference type="Gene3D" id="3.90.1300.10">
    <property type="entry name" value="Amidase signature (AS) domain"/>
    <property type="match status" value="1"/>
</dbReference>
<dbReference type="AlphaFoldDB" id="A0AA39X1X9"/>
<dbReference type="Proteomes" id="UP001175000">
    <property type="component" value="Unassembled WGS sequence"/>
</dbReference>
<feature type="region of interest" description="Disordered" evidence="1">
    <location>
        <begin position="61"/>
        <end position="80"/>
    </location>
</feature>
<name>A0AA39X1X9_9PEZI</name>
<keyword evidence="3" id="KW-1185">Reference proteome</keyword>
<evidence type="ECO:0000256" key="1">
    <source>
        <dbReference type="SAM" id="MobiDB-lite"/>
    </source>
</evidence>
<reference evidence="2" key="1">
    <citation type="submission" date="2023-06" db="EMBL/GenBank/DDBJ databases">
        <title>Genome-scale phylogeny and comparative genomics of the fungal order Sordariales.</title>
        <authorList>
            <consortium name="Lawrence Berkeley National Laboratory"/>
            <person name="Hensen N."/>
            <person name="Bonometti L."/>
            <person name="Westerberg I."/>
            <person name="Brannstrom I.O."/>
            <person name="Guillou S."/>
            <person name="Cros-Aarteil S."/>
            <person name="Calhoun S."/>
            <person name="Haridas S."/>
            <person name="Kuo A."/>
            <person name="Mondo S."/>
            <person name="Pangilinan J."/>
            <person name="Riley R."/>
            <person name="Labutti K."/>
            <person name="Andreopoulos B."/>
            <person name="Lipzen A."/>
            <person name="Chen C."/>
            <person name="Yanf M."/>
            <person name="Daum C."/>
            <person name="Ng V."/>
            <person name="Clum A."/>
            <person name="Steindorff A."/>
            <person name="Ohm R."/>
            <person name="Martin F."/>
            <person name="Silar P."/>
            <person name="Natvig D."/>
            <person name="Lalanne C."/>
            <person name="Gautier V."/>
            <person name="Ament-Velasquez S.L."/>
            <person name="Kruys A."/>
            <person name="Hutchinson M.I."/>
            <person name="Powell A.J."/>
            <person name="Barry K."/>
            <person name="Miller A.N."/>
            <person name="Grigoriev I.V."/>
            <person name="Debuchy R."/>
            <person name="Gladieux P."/>
            <person name="Thoren M.H."/>
            <person name="Johannesson H."/>
        </authorList>
    </citation>
    <scope>NUCLEOTIDE SEQUENCE</scope>
    <source>
        <strain evidence="2">CBS 606.72</strain>
    </source>
</reference>